<feature type="compositionally biased region" description="Basic residues" evidence="1">
    <location>
        <begin position="236"/>
        <end position="251"/>
    </location>
</feature>
<feature type="compositionally biased region" description="Basic residues" evidence="1">
    <location>
        <begin position="1"/>
        <end position="14"/>
    </location>
</feature>
<feature type="compositionally biased region" description="Basic residues" evidence="1">
    <location>
        <begin position="87"/>
        <end position="103"/>
    </location>
</feature>
<feature type="compositionally biased region" description="Basic and acidic residues" evidence="1">
    <location>
        <begin position="278"/>
        <end position="291"/>
    </location>
</feature>
<feature type="region of interest" description="Disordered" evidence="1">
    <location>
        <begin position="179"/>
        <end position="291"/>
    </location>
</feature>
<evidence type="ECO:0000313" key="2">
    <source>
        <dbReference type="EMBL" id="CAA9230552.1"/>
    </source>
</evidence>
<sequence>GAPAGSRHRQRRRVRVPDRRAGRRAPGPVPARLPGLGPHLAAVGAGTGGCRPPGGRTVPARLRADRRPRRRLLPDRCPGQGCGRAPRGARRRRPGGHHRPRLGRHGDLRRRLVGARAVAPGGDRCRAALGLGGQGVPHLRPAAALLVHVLLPAPARRHRHRPGRPRVRRPALGGLVARLRRHRGSRPAQAVPARPCQPRRRPRVLPGDARRHPTRSLARGRAGGHAAADAPAHALPPRRRGRLHRGGHRRGGGGLPRRGQPGRDRARGGALPPPRAARRGEPADRRLRDGL</sequence>
<gene>
    <name evidence="2" type="ORF">AVDCRST_MAG20-1111</name>
</gene>
<accession>A0A6J4HPD0</accession>
<feature type="non-terminal residue" evidence="2">
    <location>
        <position position="1"/>
    </location>
</feature>
<feature type="non-terminal residue" evidence="2">
    <location>
        <position position="291"/>
    </location>
</feature>
<dbReference type="EMBL" id="CADCSY010000049">
    <property type="protein sequence ID" value="CAA9230552.1"/>
    <property type="molecule type" value="Genomic_DNA"/>
</dbReference>
<organism evidence="2">
    <name type="scientific">uncultured Acidimicrobiales bacterium</name>
    <dbReference type="NCBI Taxonomy" id="310071"/>
    <lineage>
        <taxon>Bacteria</taxon>
        <taxon>Bacillati</taxon>
        <taxon>Actinomycetota</taxon>
        <taxon>Acidimicrobiia</taxon>
        <taxon>Acidimicrobiales</taxon>
        <taxon>environmental samples</taxon>
    </lineage>
</organism>
<feature type="region of interest" description="Disordered" evidence="1">
    <location>
        <begin position="1"/>
        <end position="106"/>
    </location>
</feature>
<feature type="compositionally biased region" description="Low complexity" evidence="1">
    <location>
        <begin position="186"/>
        <end position="196"/>
    </location>
</feature>
<reference evidence="2" key="1">
    <citation type="submission" date="2020-02" db="EMBL/GenBank/DDBJ databases">
        <authorList>
            <person name="Meier V. D."/>
        </authorList>
    </citation>
    <scope>NUCLEOTIDE SEQUENCE</scope>
    <source>
        <strain evidence="2">AVDCRST_MAG20</strain>
    </source>
</reference>
<protein>
    <submittedName>
        <fullName evidence="2">Epoxide hydrolase</fullName>
        <ecNumber evidence="2">3.3.2.9</ecNumber>
    </submittedName>
</protein>
<feature type="compositionally biased region" description="Low complexity" evidence="1">
    <location>
        <begin position="217"/>
        <end position="235"/>
    </location>
</feature>
<dbReference type="AlphaFoldDB" id="A0A6J4HPD0"/>
<name>A0A6J4HPD0_9ACTN</name>
<proteinExistence type="predicted"/>
<feature type="compositionally biased region" description="Low complexity" evidence="1">
    <location>
        <begin position="75"/>
        <end position="86"/>
    </location>
</feature>
<keyword evidence="2" id="KW-0378">Hydrolase</keyword>
<feature type="compositionally biased region" description="Low complexity" evidence="1">
    <location>
        <begin position="24"/>
        <end position="38"/>
    </location>
</feature>
<evidence type="ECO:0000256" key="1">
    <source>
        <dbReference type="SAM" id="MobiDB-lite"/>
    </source>
</evidence>
<dbReference type="EC" id="3.3.2.9" evidence="2"/>
<dbReference type="GO" id="GO:0033961">
    <property type="term" value="F:cis-stilbene-oxide hydrolase activity"/>
    <property type="evidence" value="ECO:0007669"/>
    <property type="project" value="UniProtKB-EC"/>
</dbReference>